<keyword evidence="2" id="KW-0732">Signal</keyword>
<dbReference type="STRING" id="86049.A0A1C1CAZ5"/>
<evidence type="ECO:0000256" key="1">
    <source>
        <dbReference type="SAM" id="MobiDB-lite"/>
    </source>
</evidence>
<feature type="domain" description="DUF1996" evidence="3">
    <location>
        <begin position="42"/>
        <end position="309"/>
    </location>
</feature>
<feature type="region of interest" description="Disordered" evidence="1">
    <location>
        <begin position="374"/>
        <end position="434"/>
    </location>
</feature>
<feature type="signal peptide" evidence="2">
    <location>
        <begin position="1"/>
        <end position="26"/>
    </location>
</feature>
<dbReference type="VEuPathDB" id="FungiDB:CLCR_01539"/>
<gene>
    <name evidence="4" type="ORF">CLCR_01539</name>
</gene>
<dbReference type="EMBL" id="LGRB01000019">
    <property type="protein sequence ID" value="OCT45730.1"/>
    <property type="molecule type" value="Genomic_DNA"/>
</dbReference>
<dbReference type="VEuPathDB" id="FungiDB:G647_03626"/>
<feature type="compositionally biased region" description="Basic residues" evidence="1">
    <location>
        <begin position="473"/>
        <end position="484"/>
    </location>
</feature>
<accession>A0A1C1CAZ5</accession>
<dbReference type="eggNOG" id="ENOG502QW32">
    <property type="taxonomic scope" value="Eukaryota"/>
</dbReference>
<feature type="chain" id="PRO_5008650691" evidence="2">
    <location>
        <begin position="27"/>
        <end position="490"/>
    </location>
</feature>
<dbReference type="Pfam" id="PF09362">
    <property type="entry name" value="DUF1996"/>
    <property type="match status" value="1"/>
</dbReference>
<dbReference type="PANTHER" id="PTHR43662:SF7">
    <property type="entry name" value="DUF1996 DOMAIN-CONTAINING PROTEIN"/>
    <property type="match status" value="1"/>
</dbReference>
<dbReference type="Proteomes" id="UP000094526">
    <property type="component" value="Unassembled WGS sequence"/>
</dbReference>
<evidence type="ECO:0000259" key="3">
    <source>
        <dbReference type="Pfam" id="PF09362"/>
    </source>
</evidence>
<evidence type="ECO:0000313" key="4">
    <source>
        <dbReference type="EMBL" id="OCT45730.1"/>
    </source>
</evidence>
<dbReference type="OrthoDB" id="74764at2759"/>
<dbReference type="InterPro" id="IPR018535">
    <property type="entry name" value="DUF1996"/>
</dbReference>
<feature type="compositionally biased region" description="Low complexity" evidence="1">
    <location>
        <begin position="377"/>
        <end position="405"/>
    </location>
</feature>
<feature type="compositionally biased region" description="Low complexity" evidence="1">
    <location>
        <begin position="416"/>
        <end position="434"/>
    </location>
</feature>
<evidence type="ECO:0000313" key="5">
    <source>
        <dbReference type="Proteomes" id="UP000094526"/>
    </source>
</evidence>
<dbReference type="PANTHER" id="PTHR43662">
    <property type="match status" value="1"/>
</dbReference>
<comment type="caution">
    <text evidence="4">The sequence shown here is derived from an EMBL/GenBank/DDBJ whole genome shotgun (WGS) entry which is preliminary data.</text>
</comment>
<sequence>MATMRVKLKTSLMLLVSLFFICPANAFFRHLCHGELGNGRVDPIVAPGNPSQHLHVIFGASSKFDHHWCQTGTLTTVADMGLEPTLEELLASNCTSCSILQDHSVYWTPRMYFQHANGTLEMIPTSGGLTVYYFTERDPVFQDPVTAFPQNFRMVAGNSMKRAFLGPNPDPPMSNWNASDKSQPALMEKALGFNCLNYGAQPEGARQYHYLRDKPFLDAQCTDGIRAEVMFPSCWNGKDLDSEDHTSHVAYPHEVQNGQCPDGYPVRLPTLFYETIYQTNLFAGMGGQFTFSNGDPTGYGYHGDFMCAWDAGVLQSAIDSPACNLPQQASGNQDDCPIFDLQEVDAGTQCKMETPEILQNEPINLIQQLPGNVQIQAGPGSATMGPAPGATAPAARPAPTANSTALSTPAVPTPGPTASMSTSPPATTLSPCTSKSQHTTTTAFMSNGVMINLVLVEEVVTVTVSDGPSAVARVHRRGHKRKHGHQDGRL</sequence>
<dbReference type="AlphaFoldDB" id="A0A1C1CAZ5"/>
<feature type="region of interest" description="Disordered" evidence="1">
    <location>
        <begin position="470"/>
        <end position="490"/>
    </location>
</feature>
<protein>
    <submittedName>
        <fullName evidence="4">Putative WSC domain protein</fullName>
    </submittedName>
</protein>
<name>A0A1C1CAZ5_9EURO</name>
<reference evidence="5" key="1">
    <citation type="submission" date="2015-07" db="EMBL/GenBank/DDBJ databases">
        <authorList>
            <person name="Teixeira M.M."/>
            <person name="Souza R.C."/>
            <person name="Almeida L.G."/>
            <person name="Vicente V.A."/>
            <person name="de Hoog S."/>
            <person name="Bocca A.L."/>
            <person name="de Almeida S.R."/>
            <person name="Vasconcelos A.T."/>
            <person name="Felipe M.S."/>
        </authorList>
    </citation>
    <scope>NUCLEOTIDE SEQUENCE [LARGE SCALE GENOMIC DNA]</scope>
    <source>
        <strain evidence="5">KSF</strain>
    </source>
</reference>
<proteinExistence type="predicted"/>
<evidence type="ECO:0000256" key="2">
    <source>
        <dbReference type="SAM" id="SignalP"/>
    </source>
</evidence>
<keyword evidence="5" id="KW-1185">Reference proteome</keyword>
<organism evidence="4 5">
    <name type="scientific">Cladophialophora carrionii</name>
    <dbReference type="NCBI Taxonomy" id="86049"/>
    <lineage>
        <taxon>Eukaryota</taxon>
        <taxon>Fungi</taxon>
        <taxon>Dikarya</taxon>
        <taxon>Ascomycota</taxon>
        <taxon>Pezizomycotina</taxon>
        <taxon>Eurotiomycetes</taxon>
        <taxon>Chaetothyriomycetidae</taxon>
        <taxon>Chaetothyriales</taxon>
        <taxon>Herpotrichiellaceae</taxon>
        <taxon>Cladophialophora</taxon>
    </lineage>
</organism>